<dbReference type="PANTHER" id="PTHR43750">
    <property type="entry name" value="UDP-GLUCOSE 6-DEHYDROGENASE TUAD"/>
    <property type="match status" value="1"/>
</dbReference>
<dbReference type="Pfam" id="PF03720">
    <property type="entry name" value="UDPG_MGDP_dh_C"/>
    <property type="match status" value="1"/>
</dbReference>
<evidence type="ECO:0000256" key="1">
    <source>
        <dbReference type="ARBA" id="ARBA00004701"/>
    </source>
</evidence>
<dbReference type="Pfam" id="PF00984">
    <property type="entry name" value="UDPG_MGDP_dh"/>
    <property type="match status" value="1"/>
</dbReference>
<keyword evidence="11" id="KW-1185">Reference proteome</keyword>
<protein>
    <recommendedName>
        <fullName evidence="4 8">UDP-glucose 6-dehydrogenase</fullName>
        <ecNumber evidence="3 8">1.1.1.22</ecNumber>
    </recommendedName>
</protein>
<comment type="pathway">
    <text evidence="1">Nucleotide-sugar biosynthesis; UDP-alpha-D-glucuronate biosynthesis; UDP-alpha-D-glucuronate from UDP-alpha-D-glucose: step 1/1.</text>
</comment>
<dbReference type="InterPro" id="IPR017476">
    <property type="entry name" value="UDP-Glc/GDP-Man"/>
</dbReference>
<comment type="similarity">
    <text evidence="2 8">Belongs to the UDP-glucose/GDP-mannose dehydrogenase family.</text>
</comment>
<name>A0ABS3F7M0_9PROT</name>
<evidence type="ECO:0000256" key="4">
    <source>
        <dbReference type="ARBA" id="ARBA00015132"/>
    </source>
</evidence>
<comment type="caution">
    <text evidence="10">The sequence shown here is derived from an EMBL/GenBank/DDBJ whole genome shotgun (WGS) entry which is preliminary data.</text>
</comment>
<dbReference type="InterPro" id="IPR001732">
    <property type="entry name" value="UDP-Glc/GDP-Man_DH_N"/>
</dbReference>
<dbReference type="InterPro" id="IPR036220">
    <property type="entry name" value="UDP-Glc/GDP-Man_DH_C_sf"/>
</dbReference>
<dbReference type="PANTHER" id="PTHR43750:SF3">
    <property type="entry name" value="UDP-GLUCOSE 6-DEHYDROGENASE TUAD"/>
    <property type="match status" value="1"/>
</dbReference>
<dbReference type="SUPFAM" id="SSF48179">
    <property type="entry name" value="6-phosphogluconate dehydrogenase C-terminal domain-like"/>
    <property type="match status" value="1"/>
</dbReference>
<sequence>MHIAVIGTGYVGLVSGTCFSEFGHDVICIDTDAEKIDKLNAGDIPIFEPGLQAMIEKNARSGYLKFGTDLQSAVAGADAVFIAVGTPSRRGDGQADLTYVYAATKEIASALTGYTVVVTKSTVPVGTGREVERILRETNPNADFDVVSNPEFLREGAAIEDFMRPDRVIVGTLEKRAQEVMSAIYRPLSLFQTPLVFTSLESSELTKYAGNAFLATKITFINEMADLCEKVGADVHDVARGIGLDRRIGAKFLHPGPGFGGSCFPKDTRALYQTSVEEGAPLRIVDTVISINEKRKMDMAARVIDACGGSVSGKQIAVLGLTFKPDTDDMRESPSLDILPALVAAGASIRAYDPEGMEEARKLLENIDFCKSSYATLEGANALVIITEWNEFRALDLARVKSMMKTPVMVDLRNIYDPRDMALKGFTYRSIGRPN</sequence>
<evidence type="ECO:0000256" key="5">
    <source>
        <dbReference type="ARBA" id="ARBA00023002"/>
    </source>
</evidence>
<dbReference type="EC" id="1.1.1.22" evidence="3 8"/>
<keyword evidence="5 8" id="KW-0560">Oxidoreductase</keyword>
<dbReference type="InterPro" id="IPR036291">
    <property type="entry name" value="NAD(P)-bd_dom_sf"/>
</dbReference>
<proteinExistence type="inferred from homology"/>
<dbReference type="Gene3D" id="3.40.50.720">
    <property type="entry name" value="NAD(P)-binding Rossmann-like Domain"/>
    <property type="match status" value="2"/>
</dbReference>
<evidence type="ECO:0000256" key="2">
    <source>
        <dbReference type="ARBA" id="ARBA00006601"/>
    </source>
</evidence>
<evidence type="ECO:0000256" key="3">
    <source>
        <dbReference type="ARBA" id="ARBA00012954"/>
    </source>
</evidence>
<gene>
    <name evidence="10" type="ORF">J0X12_11970</name>
</gene>
<accession>A0ABS3F7M0</accession>
<dbReference type="NCBIfam" id="TIGR03026">
    <property type="entry name" value="NDP-sugDHase"/>
    <property type="match status" value="1"/>
</dbReference>
<evidence type="ECO:0000313" key="11">
    <source>
        <dbReference type="Proteomes" id="UP000664761"/>
    </source>
</evidence>
<evidence type="ECO:0000313" key="10">
    <source>
        <dbReference type="EMBL" id="MBO0334337.1"/>
    </source>
</evidence>
<evidence type="ECO:0000256" key="6">
    <source>
        <dbReference type="ARBA" id="ARBA00023027"/>
    </source>
</evidence>
<feature type="domain" description="UDP-glucose/GDP-mannose dehydrogenase C-terminal" evidence="9">
    <location>
        <begin position="317"/>
        <end position="418"/>
    </location>
</feature>
<evidence type="ECO:0000256" key="7">
    <source>
        <dbReference type="ARBA" id="ARBA00047473"/>
    </source>
</evidence>
<dbReference type="SUPFAM" id="SSF51735">
    <property type="entry name" value="NAD(P)-binding Rossmann-fold domains"/>
    <property type="match status" value="1"/>
</dbReference>
<dbReference type="SUPFAM" id="SSF52413">
    <property type="entry name" value="UDP-glucose/GDP-mannose dehydrogenase C-terminal domain"/>
    <property type="match status" value="1"/>
</dbReference>
<evidence type="ECO:0000256" key="8">
    <source>
        <dbReference type="PIRNR" id="PIRNR000124"/>
    </source>
</evidence>
<dbReference type="InterPro" id="IPR014026">
    <property type="entry name" value="UDP-Glc/GDP-Man_DH_dimer"/>
</dbReference>
<dbReference type="PIRSF" id="PIRSF000124">
    <property type="entry name" value="UDPglc_GDPman_dh"/>
    <property type="match status" value="1"/>
</dbReference>
<evidence type="ECO:0000259" key="9">
    <source>
        <dbReference type="SMART" id="SM00984"/>
    </source>
</evidence>
<dbReference type="SMART" id="SM00984">
    <property type="entry name" value="UDPG_MGDP_dh_C"/>
    <property type="match status" value="1"/>
</dbReference>
<dbReference type="Pfam" id="PF03721">
    <property type="entry name" value="UDPG_MGDP_dh_N"/>
    <property type="match status" value="1"/>
</dbReference>
<dbReference type="Proteomes" id="UP000664761">
    <property type="component" value="Unassembled WGS sequence"/>
</dbReference>
<dbReference type="EMBL" id="JAFLNC010000004">
    <property type="protein sequence ID" value="MBO0334337.1"/>
    <property type="molecule type" value="Genomic_DNA"/>
</dbReference>
<keyword evidence="6 8" id="KW-0520">NAD</keyword>
<dbReference type="InterPro" id="IPR014027">
    <property type="entry name" value="UDP-Glc/GDP-Man_DH_C"/>
</dbReference>
<reference evidence="10 11" key="1">
    <citation type="submission" date="2021-03" db="EMBL/GenBank/DDBJ databases">
        <title>Sneathiella sp. CAU 1612 isolated from Kang Won-do.</title>
        <authorList>
            <person name="Kim W."/>
        </authorList>
    </citation>
    <scope>NUCLEOTIDE SEQUENCE [LARGE SCALE GENOMIC DNA]</scope>
    <source>
        <strain evidence="10 11">CAU 1612</strain>
    </source>
</reference>
<dbReference type="PIRSF" id="PIRSF500134">
    <property type="entry name" value="UDPglc_DH_bac"/>
    <property type="match status" value="1"/>
</dbReference>
<dbReference type="Gene3D" id="1.20.5.100">
    <property type="entry name" value="Cytochrome c1, transmembrane anchor, C-terminal"/>
    <property type="match status" value="1"/>
</dbReference>
<dbReference type="InterPro" id="IPR008927">
    <property type="entry name" value="6-PGluconate_DH-like_C_sf"/>
</dbReference>
<dbReference type="InterPro" id="IPR028357">
    <property type="entry name" value="UDPglc_DH_bac"/>
</dbReference>
<comment type="catalytic activity">
    <reaction evidence="7 8">
        <text>UDP-alpha-D-glucose + 2 NAD(+) + H2O = UDP-alpha-D-glucuronate + 2 NADH + 3 H(+)</text>
        <dbReference type="Rhea" id="RHEA:23596"/>
        <dbReference type="ChEBI" id="CHEBI:15377"/>
        <dbReference type="ChEBI" id="CHEBI:15378"/>
        <dbReference type="ChEBI" id="CHEBI:57540"/>
        <dbReference type="ChEBI" id="CHEBI:57945"/>
        <dbReference type="ChEBI" id="CHEBI:58052"/>
        <dbReference type="ChEBI" id="CHEBI:58885"/>
        <dbReference type="EC" id="1.1.1.22"/>
    </reaction>
</comment>
<organism evidence="10 11">
    <name type="scientific">Sneathiella sedimenti</name>
    <dbReference type="NCBI Taxonomy" id="2816034"/>
    <lineage>
        <taxon>Bacteria</taxon>
        <taxon>Pseudomonadati</taxon>
        <taxon>Pseudomonadota</taxon>
        <taxon>Alphaproteobacteria</taxon>
        <taxon>Sneathiellales</taxon>
        <taxon>Sneathiellaceae</taxon>
        <taxon>Sneathiella</taxon>
    </lineage>
</organism>
<dbReference type="RefSeq" id="WP_207046043.1">
    <property type="nucleotide sequence ID" value="NZ_JAFLNC010000004.1"/>
</dbReference>